<feature type="transmembrane region" description="Helical" evidence="7">
    <location>
        <begin position="117"/>
        <end position="139"/>
    </location>
</feature>
<evidence type="ECO:0000256" key="2">
    <source>
        <dbReference type="ARBA" id="ARBA00022448"/>
    </source>
</evidence>
<dbReference type="SUPFAM" id="SSF161098">
    <property type="entry name" value="MetI-like"/>
    <property type="match status" value="1"/>
</dbReference>
<evidence type="ECO:0000256" key="1">
    <source>
        <dbReference type="ARBA" id="ARBA00004651"/>
    </source>
</evidence>
<reference evidence="9 10" key="1">
    <citation type="submission" date="2020-08" db="EMBL/GenBank/DDBJ databases">
        <title>Whole genome shotgun sequence of Actinocatenispora thailandica NBRC 105041.</title>
        <authorList>
            <person name="Komaki H."/>
            <person name="Tamura T."/>
        </authorList>
    </citation>
    <scope>NUCLEOTIDE SEQUENCE [LARGE SCALE GENOMIC DNA]</scope>
    <source>
        <strain evidence="9 10">NBRC 105041</strain>
    </source>
</reference>
<organism evidence="9 10">
    <name type="scientific">Actinocatenispora thailandica</name>
    <dbReference type="NCBI Taxonomy" id="227318"/>
    <lineage>
        <taxon>Bacteria</taxon>
        <taxon>Bacillati</taxon>
        <taxon>Actinomycetota</taxon>
        <taxon>Actinomycetes</taxon>
        <taxon>Micromonosporales</taxon>
        <taxon>Micromonosporaceae</taxon>
        <taxon>Actinocatenispora</taxon>
    </lineage>
</organism>
<keyword evidence="3" id="KW-1003">Cell membrane</keyword>
<dbReference type="Proteomes" id="UP000611640">
    <property type="component" value="Chromosome"/>
</dbReference>
<proteinExistence type="inferred from homology"/>
<protein>
    <submittedName>
        <fullName evidence="9">Glycerol-3-phosphate ABC transporter permease</fullName>
    </submittedName>
</protein>
<evidence type="ECO:0000313" key="10">
    <source>
        <dbReference type="Proteomes" id="UP000611640"/>
    </source>
</evidence>
<dbReference type="CDD" id="cd06261">
    <property type="entry name" value="TM_PBP2"/>
    <property type="match status" value="1"/>
</dbReference>
<feature type="transmembrane region" description="Helical" evidence="7">
    <location>
        <begin position="145"/>
        <end position="167"/>
    </location>
</feature>
<dbReference type="PANTHER" id="PTHR43744:SF13">
    <property type="entry name" value="SN-GLYCEROL-3-PHOSPHATE TRANSPORT INTEGRAL MEMBRANE PROTEIN ABC TRANSPORTER UGPE-RELATED"/>
    <property type="match status" value="1"/>
</dbReference>
<dbReference type="KEGG" id="atl:Athai_00070"/>
<feature type="transmembrane region" description="Helical" evidence="7">
    <location>
        <begin position="251"/>
        <end position="272"/>
    </location>
</feature>
<dbReference type="GO" id="GO:0055085">
    <property type="term" value="P:transmembrane transport"/>
    <property type="evidence" value="ECO:0007669"/>
    <property type="project" value="InterPro"/>
</dbReference>
<dbReference type="InterPro" id="IPR000515">
    <property type="entry name" value="MetI-like"/>
</dbReference>
<gene>
    <name evidence="9" type="ORF">Athai_00070</name>
</gene>
<evidence type="ECO:0000256" key="7">
    <source>
        <dbReference type="RuleBase" id="RU363032"/>
    </source>
</evidence>
<evidence type="ECO:0000259" key="8">
    <source>
        <dbReference type="PROSITE" id="PS50928"/>
    </source>
</evidence>
<dbReference type="AlphaFoldDB" id="A0A7R7DIX7"/>
<evidence type="ECO:0000313" key="9">
    <source>
        <dbReference type="EMBL" id="BCJ32504.1"/>
    </source>
</evidence>
<accession>A0A7R7DIX7</accession>
<feature type="domain" description="ABC transmembrane type-1" evidence="8">
    <location>
        <begin position="82"/>
        <end position="272"/>
    </location>
</feature>
<keyword evidence="6 7" id="KW-0472">Membrane</keyword>
<keyword evidence="2 7" id="KW-0813">Transport</keyword>
<evidence type="ECO:0000256" key="3">
    <source>
        <dbReference type="ARBA" id="ARBA00022475"/>
    </source>
</evidence>
<dbReference type="PANTHER" id="PTHR43744">
    <property type="entry name" value="ABC TRANSPORTER PERMEASE PROTEIN MG189-RELATED-RELATED"/>
    <property type="match status" value="1"/>
</dbReference>
<keyword evidence="4 7" id="KW-0812">Transmembrane</keyword>
<evidence type="ECO:0000256" key="6">
    <source>
        <dbReference type="ARBA" id="ARBA00023136"/>
    </source>
</evidence>
<comment type="subcellular location">
    <subcellularLocation>
        <location evidence="1 7">Cell membrane</location>
        <topology evidence="1 7">Multi-pass membrane protein</topology>
    </subcellularLocation>
</comment>
<dbReference type="PROSITE" id="PS50928">
    <property type="entry name" value="ABC_TM1"/>
    <property type="match status" value="1"/>
</dbReference>
<dbReference type="Pfam" id="PF00528">
    <property type="entry name" value="BPD_transp_1"/>
    <property type="match status" value="1"/>
</dbReference>
<evidence type="ECO:0000256" key="4">
    <source>
        <dbReference type="ARBA" id="ARBA00022692"/>
    </source>
</evidence>
<dbReference type="InterPro" id="IPR035906">
    <property type="entry name" value="MetI-like_sf"/>
</dbReference>
<feature type="transmembrane region" description="Helical" evidence="7">
    <location>
        <begin position="19"/>
        <end position="40"/>
    </location>
</feature>
<keyword evidence="10" id="KW-1185">Reference proteome</keyword>
<evidence type="ECO:0000256" key="5">
    <source>
        <dbReference type="ARBA" id="ARBA00022989"/>
    </source>
</evidence>
<sequence>MTTSTVDSPARRPSRGGRVVRYVLLVVLACVVLGPIYWLVTSALKPTADIYTYPPTWLPNPLHLRWANFADAWHAAPFGRFFLNSLIVTAIGTAGEMLCATLCAYAFAFLRFPFKKVLFGILLGAMMVPGHVTLLPNYLTISDLGWINTYQGLIFPGLGSVFATFLLRQHMLTLPGEVLDAAKVDGAGHLRTMFRVVLPLSRPMLITAGVITLVAKWNDFIWPLIVTNSTNMRTVPIGLLFLKTQEGYNNWGAIMAATVLVIVPVLVVFFFAQRQIVAGLTQGATKG</sequence>
<name>A0A7R7DIX7_9ACTN</name>
<dbReference type="EMBL" id="AP023355">
    <property type="protein sequence ID" value="BCJ32504.1"/>
    <property type="molecule type" value="Genomic_DNA"/>
</dbReference>
<comment type="similarity">
    <text evidence="7">Belongs to the binding-protein-dependent transport system permease family.</text>
</comment>
<dbReference type="GO" id="GO:0005886">
    <property type="term" value="C:plasma membrane"/>
    <property type="evidence" value="ECO:0007669"/>
    <property type="project" value="UniProtKB-SubCell"/>
</dbReference>
<dbReference type="RefSeq" id="WP_203959547.1">
    <property type="nucleotide sequence ID" value="NZ_AP023355.1"/>
</dbReference>
<dbReference type="Gene3D" id="1.10.3720.10">
    <property type="entry name" value="MetI-like"/>
    <property type="match status" value="1"/>
</dbReference>
<feature type="transmembrane region" description="Helical" evidence="7">
    <location>
        <begin position="196"/>
        <end position="215"/>
    </location>
</feature>
<feature type="transmembrane region" description="Helical" evidence="7">
    <location>
        <begin position="86"/>
        <end position="110"/>
    </location>
</feature>
<keyword evidence="5 7" id="KW-1133">Transmembrane helix</keyword>